<comment type="caution">
    <text evidence="1">The sequence shown here is derived from an EMBL/GenBank/DDBJ whole genome shotgun (WGS) entry which is preliminary data.</text>
</comment>
<reference evidence="1" key="1">
    <citation type="journal article" date="2023" name="IScience">
        <title>Live-bearing cockroach genome reveals convergent evolutionary mechanisms linked to viviparity in insects and beyond.</title>
        <authorList>
            <person name="Fouks B."/>
            <person name="Harrison M.C."/>
            <person name="Mikhailova A.A."/>
            <person name="Marchal E."/>
            <person name="English S."/>
            <person name="Carruthers M."/>
            <person name="Jennings E.C."/>
            <person name="Chiamaka E.L."/>
            <person name="Frigard R.A."/>
            <person name="Pippel M."/>
            <person name="Attardo G.M."/>
            <person name="Benoit J.B."/>
            <person name="Bornberg-Bauer E."/>
            <person name="Tobe S.S."/>
        </authorList>
    </citation>
    <scope>NUCLEOTIDE SEQUENCE</scope>
    <source>
        <strain evidence="1">Stay&amp;Tobe</strain>
    </source>
</reference>
<feature type="non-terminal residue" evidence="1">
    <location>
        <position position="1"/>
    </location>
</feature>
<dbReference type="AlphaFoldDB" id="A0AAD7ZY54"/>
<evidence type="ECO:0000313" key="2">
    <source>
        <dbReference type="Proteomes" id="UP001233999"/>
    </source>
</evidence>
<name>A0AAD7ZY54_DIPPU</name>
<accession>A0AAD7ZY54</accession>
<gene>
    <name evidence="1" type="ORF">L9F63_017739</name>
</gene>
<organism evidence="1 2">
    <name type="scientific">Diploptera punctata</name>
    <name type="common">Pacific beetle cockroach</name>
    <dbReference type="NCBI Taxonomy" id="6984"/>
    <lineage>
        <taxon>Eukaryota</taxon>
        <taxon>Metazoa</taxon>
        <taxon>Ecdysozoa</taxon>
        <taxon>Arthropoda</taxon>
        <taxon>Hexapoda</taxon>
        <taxon>Insecta</taxon>
        <taxon>Pterygota</taxon>
        <taxon>Neoptera</taxon>
        <taxon>Polyneoptera</taxon>
        <taxon>Dictyoptera</taxon>
        <taxon>Blattodea</taxon>
        <taxon>Blaberoidea</taxon>
        <taxon>Blaberidae</taxon>
        <taxon>Diplopterinae</taxon>
        <taxon>Diploptera</taxon>
    </lineage>
</organism>
<evidence type="ECO:0000313" key="1">
    <source>
        <dbReference type="EMBL" id="KAJ9588979.1"/>
    </source>
</evidence>
<reference evidence="1" key="2">
    <citation type="submission" date="2023-05" db="EMBL/GenBank/DDBJ databases">
        <authorList>
            <person name="Fouks B."/>
        </authorList>
    </citation>
    <scope>NUCLEOTIDE SEQUENCE</scope>
    <source>
        <strain evidence="1">Stay&amp;Tobe</strain>
        <tissue evidence="1">Testes</tissue>
    </source>
</reference>
<dbReference type="EMBL" id="JASPKZ010005291">
    <property type="protein sequence ID" value="KAJ9588979.1"/>
    <property type="molecule type" value="Genomic_DNA"/>
</dbReference>
<dbReference type="Proteomes" id="UP001233999">
    <property type="component" value="Unassembled WGS sequence"/>
</dbReference>
<sequence>TSDGSLDNYQQKKKLTIVKTADDVYKLGESSEMICNVSYILKLFLVFFNNFFQTHKQRCIRHMTEVTFLFKSKFIAREFLHNNDFCGERSKFSPILSNFSSLQDRGLSIWKELTSHLVEQ</sequence>
<proteinExistence type="predicted"/>
<protein>
    <submittedName>
        <fullName evidence="1">Uncharacterized protein</fullName>
    </submittedName>
</protein>
<keyword evidence="2" id="KW-1185">Reference proteome</keyword>